<dbReference type="EMBL" id="CP119078">
    <property type="protein sequence ID" value="WED43824.1"/>
    <property type="molecule type" value="Genomic_DNA"/>
</dbReference>
<dbReference type="InterPro" id="IPR050297">
    <property type="entry name" value="LipidA_mod_glycosyltrf_83"/>
</dbReference>
<protein>
    <submittedName>
        <fullName evidence="10">Glycosyltransferase family 39 protein</fullName>
        <ecNumber evidence="10">2.4.-.-</ecNumber>
    </submittedName>
</protein>
<feature type="transmembrane region" description="Helical" evidence="8">
    <location>
        <begin position="156"/>
        <end position="189"/>
    </location>
</feature>
<keyword evidence="6 8" id="KW-1133">Transmembrane helix</keyword>
<dbReference type="Pfam" id="PF13231">
    <property type="entry name" value="PMT_2"/>
    <property type="match status" value="1"/>
</dbReference>
<keyword evidence="4 10" id="KW-0808">Transferase</keyword>
<dbReference type="InterPro" id="IPR038731">
    <property type="entry name" value="RgtA/B/C-like"/>
</dbReference>
<keyword evidence="11" id="KW-1185">Reference proteome</keyword>
<dbReference type="Proteomes" id="UP001222087">
    <property type="component" value="Chromosome"/>
</dbReference>
<feature type="transmembrane region" description="Helical" evidence="8">
    <location>
        <begin position="242"/>
        <end position="269"/>
    </location>
</feature>
<sequence>MDISIQKKYWLRHPAIILLTFALTILLIRIFLRGHVLLLDESEQVVMAQELLPGYPNQPPLYTWLQYAFFKFFGVNLLSLALLKSCLLFGCFYSFYLICRIHCEDNMLAWCALLSWALIPSICLDLIKDNTHSILVLFTACLTWYWFVAAERFSKFIWYSCLGCLIAIGFLAKFNYLLFLSILFFSSLTIKEFRALLIHPYMMLSFLIAAVLISPYLSWLIAHTNLGLASAYKLHVANSFFLQGPLVLIKSIIFFAAPVLLVLTIFFPRKRTIKHTKESKLLFRYHLFILPVLGLFILSVDLQYFEARWLIPILFLCPLLYLSQVKYTDSLKARITSFISISLITQLVFFGILIFSSHSEQAKRKQFPLNTLVNLTKANLNNLDYVVSDSYWLLGNLATALSIKNIWLIQPSKEILPKGKSLILWKREQVPYWVNLFAETHLLTELNFIYDSQSKKMIAGQAYAYQ</sequence>
<evidence type="ECO:0000256" key="5">
    <source>
        <dbReference type="ARBA" id="ARBA00022692"/>
    </source>
</evidence>
<feature type="transmembrane region" description="Helical" evidence="8">
    <location>
        <begin position="281"/>
        <end position="300"/>
    </location>
</feature>
<dbReference type="RefSeq" id="WP_275089638.1">
    <property type="nucleotide sequence ID" value="NZ_CP119078.1"/>
</dbReference>
<evidence type="ECO:0000256" key="2">
    <source>
        <dbReference type="ARBA" id="ARBA00022475"/>
    </source>
</evidence>
<feature type="domain" description="Glycosyltransferase RgtA/B/C/D-like" evidence="9">
    <location>
        <begin position="58"/>
        <end position="219"/>
    </location>
</feature>
<gene>
    <name evidence="10" type="ORF">PXX05_03320</name>
</gene>
<evidence type="ECO:0000256" key="8">
    <source>
        <dbReference type="SAM" id="Phobius"/>
    </source>
</evidence>
<evidence type="ECO:0000256" key="3">
    <source>
        <dbReference type="ARBA" id="ARBA00022676"/>
    </source>
</evidence>
<dbReference type="GO" id="GO:0016757">
    <property type="term" value="F:glycosyltransferase activity"/>
    <property type="evidence" value="ECO:0007669"/>
    <property type="project" value="UniProtKB-KW"/>
</dbReference>
<dbReference type="EC" id="2.4.-.-" evidence="10"/>
<keyword evidence="2" id="KW-1003">Cell membrane</keyword>
<evidence type="ECO:0000256" key="4">
    <source>
        <dbReference type="ARBA" id="ARBA00022679"/>
    </source>
</evidence>
<dbReference type="PANTHER" id="PTHR33908:SF11">
    <property type="entry name" value="MEMBRANE PROTEIN"/>
    <property type="match status" value="1"/>
</dbReference>
<evidence type="ECO:0000313" key="10">
    <source>
        <dbReference type="EMBL" id="WED43824.1"/>
    </source>
</evidence>
<evidence type="ECO:0000259" key="9">
    <source>
        <dbReference type="Pfam" id="PF13231"/>
    </source>
</evidence>
<evidence type="ECO:0000256" key="6">
    <source>
        <dbReference type="ARBA" id="ARBA00022989"/>
    </source>
</evidence>
<reference evidence="10 11" key="1">
    <citation type="submission" date="2023-02" db="EMBL/GenBank/DDBJ databases">
        <title>Genome Sequence of L. cardiaca H63T.</title>
        <authorList>
            <person name="Lopez A.E."/>
            <person name="Cianciotto N.P."/>
        </authorList>
    </citation>
    <scope>NUCLEOTIDE SEQUENCE [LARGE SCALE GENOMIC DNA]</scope>
    <source>
        <strain evidence="10 11">H63</strain>
    </source>
</reference>
<comment type="subcellular location">
    <subcellularLocation>
        <location evidence="1">Cell membrane</location>
        <topology evidence="1">Multi-pass membrane protein</topology>
    </subcellularLocation>
</comment>
<feature type="transmembrane region" description="Helical" evidence="8">
    <location>
        <begin position="134"/>
        <end position="150"/>
    </location>
</feature>
<keyword evidence="3 10" id="KW-0328">Glycosyltransferase</keyword>
<accession>A0ABY8AVR8</accession>
<evidence type="ECO:0000256" key="7">
    <source>
        <dbReference type="ARBA" id="ARBA00023136"/>
    </source>
</evidence>
<feature type="transmembrane region" description="Helical" evidence="8">
    <location>
        <begin position="72"/>
        <end position="95"/>
    </location>
</feature>
<feature type="transmembrane region" description="Helical" evidence="8">
    <location>
        <begin position="306"/>
        <end position="323"/>
    </location>
</feature>
<proteinExistence type="predicted"/>
<evidence type="ECO:0000313" key="11">
    <source>
        <dbReference type="Proteomes" id="UP001222087"/>
    </source>
</evidence>
<keyword evidence="5 8" id="KW-0812">Transmembrane</keyword>
<feature type="transmembrane region" description="Helical" evidence="8">
    <location>
        <begin position="201"/>
        <end position="222"/>
    </location>
</feature>
<feature type="transmembrane region" description="Helical" evidence="8">
    <location>
        <begin position="15"/>
        <end position="32"/>
    </location>
</feature>
<evidence type="ECO:0000256" key="1">
    <source>
        <dbReference type="ARBA" id="ARBA00004651"/>
    </source>
</evidence>
<name>A0ABY8AVR8_9GAMM</name>
<feature type="transmembrane region" description="Helical" evidence="8">
    <location>
        <begin position="335"/>
        <end position="355"/>
    </location>
</feature>
<keyword evidence="7 8" id="KW-0472">Membrane</keyword>
<organism evidence="10 11">
    <name type="scientific">Legionella cardiaca</name>
    <dbReference type="NCBI Taxonomy" id="1071983"/>
    <lineage>
        <taxon>Bacteria</taxon>
        <taxon>Pseudomonadati</taxon>
        <taxon>Pseudomonadota</taxon>
        <taxon>Gammaproteobacteria</taxon>
        <taxon>Legionellales</taxon>
        <taxon>Legionellaceae</taxon>
        <taxon>Legionella</taxon>
    </lineage>
</organism>
<dbReference type="PANTHER" id="PTHR33908">
    <property type="entry name" value="MANNOSYLTRANSFERASE YKCB-RELATED"/>
    <property type="match status" value="1"/>
</dbReference>